<proteinExistence type="predicted"/>
<feature type="compositionally biased region" description="Basic residues" evidence="1">
    <location>
        <begin position="41"/>
        <end position="51"/>
    </location>
</feature>
<dbReference type="Proteomes" id="UP000053989">
    <property type="component" value="Unassembled WGS sequence"/>
</dbReference>
<sequence length="213" mass="23249">MARGKPTKPIVVKVPRHGSQRIGANLTAAVLAVVRKDNKNLKSKSRTRYKHNSNPPSGALAQAIASASDWNSLLLTARAERGPQWDVGTQQFQVDFGSDLYYDPTPLNEAVRQQRPTEEDNVPPRPTVMQTPDFRHESPRISRNPSASTPGQPNFGYASPRHPQHPPQGTPYGGIPPGHFYGDPRAVGGMGTMSPRRPQRAGPEDAYIALHGP</sequence>
<evidence type="ECO:0000313" key="2">
    <source>
        <dbReference type="EMBL" id="KIM56948.1"/>
    </source>
</evidence>
<dbReference type="OrthoDB" id="5550090at2759"/>
<dbReference type="AlphaFoldDB" id="A0A0C2Z4Q5"/>
<dbReference type="HOGENOM" id="CLU_051038_0_0_1"/>
<feature type="region of interest" description="Disordered" evidence="1">
    <location>
        <begin position="107"/>
        <end position="213"/>
    </location>
</feature>
<evidence type="ECO:0000256" key="1">
    <source>
        <dbReference type="SAM" id="MobiDB-lite"/>
    </source>
</evidence>
<gene>
    <name evidence="2" type="ORF">SCLCIDRAFT_1219985</name>
</gene>
<dbReference type="InParanoid" id="A0A0C2Z4Q5"/>
<reference evidence="3" key="2">
    <citation type="submission" date="2015-01" db="EMBL/GenBank/DDBJ databases">
        <title>Evolutionary Origins and Diversification of the Mycorrhizal Mutualists.</title>
        <authorList>
            <consortium name="DOE Joint Genome Institute"/>
            <consortium name="Mycorrhizal Genomics Consortium"/>
            <person name="Kohler A."/>
            <person name="Kuo A."/>
            <person name="Nagy L.G."/>
            <person name="Floudas D."/>
            <person name="Copeland A."/>
            <person name="Barry K.W."/>
            <person name="Cichocki N."/>
            <person name="Veneault-Fourrey C."/>
            <person name="LaButti K."/>
            <person name="Lindquist E.A."/>
            <person name="Lipzen A."/>
            <person name="Lundell T."/>
            <person name="Morin E."/>
            <person name="Murat C."/>
            <person name="Riley R."/>
            <person name="Ohm R."/>
            <person name="Sun H."/>
            <person name="Tunlid A."/>
            <person name="Henrissat B."/>
            <person name="Grigoriev I.V."/>
            <person name="Hibbett D.S."/>
            <person name="Martin F."/>
        </authorList>
    </citation>
    <scope>NUCLEOTIDE SEQUENCE [LARGE SCALE GENOMIC DNA]</scope>
    <source>
        <strain evidence="3">Foug A</strain>
    </source>
</reference>
<feature type="region of interest" description="Disordered" evidence="1">
    <location>
        <begin position="39"/>
        <end position="59"/>
    </location>
</feature>
<dbReference type="EMBL" id="KN822108">
    <property type="protein sequence ID" value="KIM56948.1"/>
    <property type="molecule type" value="Genomic_DNA"/>
</dbReference>
<keyword evidence="3" id="KW-1185">Reference proteome</keyword>
<protein>
    <submittedName>
        <fullName evidence="2">Uncharacterized protein</fullName>
    </submittedName>
</protein>
<feature type="compositionally biased region" description="Polar residues" evidence="1">
    <location>
        <begin position="141"/>
        <end position="152"/>
    </location>
</feature>
<organism evidence="2 3">
    <name type="scientific">Scleroderma citrinum Foug A</name>
    <dbReference type="NCBI Taxonomy" id="1036808"/>
    <lineage>
        <taxon>Eukaryota</taxon>
        <taxon>Fungi</taxon>
        <taxon>Dikarya</taxon>
        <taxon>Basidiomycota</taxon>
        <taxon>Agaricomycotina</taxon>
        <taxon>Agaricomycetes</taxon>
        <taxon>Agaricomycetidae</taxon>
        <taxon>Boletales</taxon>
        <taxon>Sclerodermatineae</taxon>
        <taxon>Sclerodermataceae</taxon>
        <taxon>Scleroderma</taxon>
    </lineage>
</organism>
<dbReference type="STRING" id="1036808.A0A0C2Z4Q5"/>
<name>A0A0C2Z4Q5_9AGAM</name>
<evidence type="ECO:0000313" key="3">
    <source>
        <dbReference type="Proteomes" id="UP000053989"/>
    </source>
</evidence>
<reference evidence="2 3" key="1">
    <citation type="submission" date="2014-04" db="EMBL/GenBank/DDBJ databases">
        <authorList>
            <consortium name="DOE Joint Genome Institute"/>
            <person name="Kuo A."/>
            <person name="Kohler A."/>
            <person name="Nagy L.G."/>
            <person name="Floudas D."/>
            <person name="Copeland A."/>
            <person name="Barry K.W."/>
            <person name="Cichocki N."/>
            <person name="Veneault-Fourrey C."/>
            <person name="LaButti K."/>
            <person name="Lindquist E.A."/>
            <person name="Lipzen A."/>
            <person name="Lundell T."/>
            <person name="Morin E."/>
            <person name="Murat C."/>
            <person name="Sun H."/>
            <person name="Tunlid A."/>
            <person name="Henrissat B."/>
            <person name="Grigoriev I.V."/>
            <person name="Hibbett D.S."/>
            <person name="Martin F."/>
            <person name="Nordberg H.P."/>
            <person name="Cantor M.N."/>
            <person name="Hua S.X."/>
        </authorList>
    </citation>
    <scope>NUCLEOTIDE SEQUENCE [LARGE SCALE GENOMIC DNA]</scope>
    <source>
        <strain evidence="2 3">Foug A</strain>
    </source>
</reference>
<accession>A0A0C2Z4Q5</accession>